<dbReference type="EMBL" id="JBGUAW010000002">
    <property type="protein sequence ID" value="MFA9459940.1"/>
    <property type="molecule type" value="Genomic_DNA"/>
</dbReference>
<dbReference type="CDD" id="cd00198">
    <property type="entry name" value="vWFA"/>
    <property type="match status" value="1"/>
</dbReference>
<keyword evidence="3" id="KW-1185">Reference proteome</keyword>
<dbReference type="Pfam" id="PF05762">
    <property type="entry name" value="VWA_CoxE"/>
    <property type="match status" value="1"/>
</dbReference>
<sequence>MTTPERQLVGFARFLRAHGLRVGMAEQADALRAAAGGSLLDRRRLYWELRGLFCASRRDWEDFERLFEAYWGRDQPRGTVRHSGKGGRRASGGQGPNRARLAREAAAGEGAEGESATAPRGGASRGERLAGTDFRDLTEGEEMEAVGALAERLARRMQRRPSARWRPSPRGRRIHMRRTLRASLRYGGVPLRPVRARRRLRPPRLVLLLDASRSMELYSFFFLRFARGLLGVFPRAEAFVFHTRLVRASDALRQRDFTRARERLALRSAGWGGGTRIAESLAAFRHTYGGRMLDRRTVVVIVSDGLETGDPAELGEELRRIRGRARRVVWLNPLLGRAGYEPTAAGMAAALPWLDLFAPAHNLESLASLEDALTRL</sequence>
<dbReference type="InterPro" id="IPR036465">
    <property type="entry name" value="vWFA_dom_sf"/>
</dbReference>
<dbReference type="PIRSF" id="PIRSF010256">
    <property type="entry name" value="CoxE_vWa"/>
    <property type="match status" value="1"/>
</dbReference>
<reference evidence="2 3" key="1">
    <citation type="submission" date="2024-08" db="EMBL/GenBank/DDBJ databases">
        <title>Whole-genome sequencing of halo(alkali)philic microorganisms from hypersaline lakes.</title>
        <authorList>
            <person name="Sorokin D.Y."/>
            <person name="Merkel A.Y."/>
            <person name="Messina E."/>
            <person name="Yakimov M."/>
        </authorList>
    </citation>
    <scope>NUCLEOTIDE SEQUENCE [LARGE SCALE GENOMIC DNA]</scope>
    <source>
        <strain evidence="2 3">Cl-TMA</strain>
    </source>
</reference>
<protein>
    <submittedName>
        <fullName evidence="2">VWA domain-containing protein</fullName>
    </submittedName>
</protein>
<dbReference type="PANTHER" id="PTHR39338:SF6">
    <property type="entry name" value="BLL5662 PROTEIN"/>
    <property type="match status" value="1"/>
</dbReference>
<dbReference type="Proteomes" id="UP001575181">
    <property type="component" value="Unassembled WGS sequence"/>
</dbReference>
<dbReference type="SUPFAM" id="SSF53300">
    <property type="entry name" value="vWA-like"/>
    <property type="match status" value="1"/>
</dbReference>
<dbReference type="PANTHER" id="PTHR39338">
    <property type="entry name" value="BLL5662 PROTEIN-RELATED"/>
    <property type="match status" value="1"/>
</dbReference>
<feature type="compositionally biased region" description="Basic residues" evidence="1">
    <location>
        <begin position="79"/>
        <end position="88"/>
    </location>
</feature>
<accession>A0ABV4TRH7</accession>
<dbReference type="InterPro" id="IPR011195">
    <property type="entry name" value="UCP010256"/>
</dbReference>
<organism evidence="2 3">
    <name type="scientific">Thiohalorhabdus methylotrophus</name>
    <dbReference type="NCBI Taxonomy" id="3242694"/>
    <lineage>
        <taxon>Bacteria</taxon>
        <taxon>Pseudomonadati</taxon>
        <taxon>Pseudomonadota</taxon>
        <taxon>Gammaproteobacteria</taxon>
        <taxon>Thiohalorhabdales</taxon>
        <taxon>Thiohalorhabdaceae</taxon>
        <taxon>Thiohalorhabdus</taxon>
    </lineage>
</organism>
<name>A0ABV4TRH7_9GAMM</name>
<dbReference type="RefSeq" id="WP_373654721.1">
    <property type="nucleotide sequence ID" value="NZ_JBGUAW010000002.1"/>
</dbReference>
<comment type="caution">
    <text evidence="2">The sequence shown here is derived from an EMBL/GenBank/DDBJ whole genome shotgun (WGS) entry which is preliminary data.</text>
</comment>
<feature type="region of interest" description="Disordered" evidence="1">
    <location>
        <begin position="76"/>
        <end position="129"/>
    </location>
</feature>
<gene>
    <name evidence="2" type="ORF">ACERLL_03780</name>
</gene>
<evidence type="ECO:0000313" key="2">
    <source>
        <dbReference type="EMBL" id="MFA9459940.1"/>
    </source>
</evidence>
<proteinExistence type="predicted"/>
<evidence type="ECO:0000256" key="1">
    <source>
        <dbReference type="SAM" id="MobiDB-lite"/>
    </source>
</evidence>
<evidence type="ECO:0000313" key="3">
    <source>
        <dbReference type="Proteomes" id="UP001575181"/>
    </source>
</evidence>
<feature type="compositionally biased region" description="Low complexity" evidence="1">
    <location>
        <begin position="104"/>
        <end position="118"/>
    </location>
</feature>
<dbReference type="InterPro" id="IPR008912">
    <property type="entry name" value="Uncharacterised_CoxE"/>
</dbReference>